<reference evidence="4" key="1">
    <citation type="journal article" date="2019" name="Int. J. Syst. Evol. Microbiol.">
        <title>The Global Catalogue of Microorganisms (GCM) 10K type strain sequencing project: providing services to taxonomists for standard genome sequencing and annotation.</title>
        <authorList>
            <consortium name="The Broad Institute Genomics Platform"/>
            <consortium name="The Broad Institute Genome Sequencing Center for Infectious Disease"/>
            <person name="Wu L."/>
            <person name="Ma J."/>
        </authorList>
    </citation>
    <scope>NUCLEOTIDE SEQUENCE [LARGE SCALE GENOMIC DNA]</scope>
    <source>
        <strain evidence="4">JCM 15442</strain>
    </source>
</reference>
<evidence type="ECO:0000256" key="1">
    <source>
        <dbReference type="SAM" id="SignalP"/>
    </source>
</evidence>
<dbReference type="EMBL" id="BMOL01000001">
    <property type="protein sequence ID" value="GGL66792.1"/>
    <property type="molecule type" value="Genomic_DNA"/>
</dbReference>
<feature type="chain" id="PRO_5047520422" description="PsbP C-terminal domain-containing protein" evidence="1">
    <location>
        <begin position="32"/>
        <end position="201"/>
    </location>
</feature>
<dbReference type="InterPro" id="IPR016123">
    <property type="entry name" value="Mog1/PsbP_a/b/a-sand"/>
</dbReference>
<dbReference type="Gene3D" id="3.40.1000.10">
    <property type="entry name" value="Mog1/PsbP, alpha/beta/alpha sandwich"/>
    <property type="match status" value="1"/>
</dbReference>
<accession>A0ABQ2FYR7</accession>
<sequence>MTHYSPRMTRFALTLALLALLALPALPVALAQTAPASSPAPAATPAPQRVIEAITVTSNQGYSIKVPGGWTPLKNVPNVDVAFVNKTVGQLRPTVTVVVQDIPADLKATLADVRDLNASKMPSVVPNLKMLGEKTIRVSGQNAILWSYTGDGDGGKVRWTQVLTLKNNRLYTVTLVTPTGTPEALLDSGRAIVDSFALTAK</sequence>
<evidence type="ECO:0000313" key="4">
    <source>
        <dbReference type="Proteomes" id="UP000639973"/>
    </source>
</evidence>
<feature type="signal peptide" evidence="1">
    <location>
        <begin position="1"/>
        <end position="31"/>
    </location>
</feature>
<comment type="caution">
    <text evidence="3">The sequence shown here is derived from an EMBL/GenBank/DDBJ whole genome shotgun (WGS) entry which is preliminary data.</text>
</comment>
<dbReference type="InterPro" id="IPR002683">
    <property type="entry name" value="PsbP_C"/>
</dbReference>
<gene>
    <name evidence="3" type="ORF">GCM10010840_00910</name>
</gene>
<keyword evidence="4" id="KW-1185">Reference proteome</keyword>
<proteinExistence type="predicted"/>
<protein>
    <recommendedName>
        <fullName evidence="2">PsbP C-terminal domain-containing protein</fullName>
    </recommendedName>
</protein>
<dbReference type="SUPFAM" id="SSF55724">
    <property type="entry name" value="Mog1p/PsbP-like"/>
    <property type="match status" value="1"/>
</dbReference>
<dbReference type="Pfam" id="PF01789">
    <property type="entry name" value="PsbP"/>
    <property type="match status" value="1"/>
</dbReference>
<evidence type="ECO:0000313" key="3">
    <source>
        <dbReference type="EMBL" id="GGL66792.1"/>
    </source>
</evidence>
<evidence type="ECO:0000259" key="2">
    <source>
        <dbReference type="Pfam" id="PF01789"/>
    </source>
</evidence>
<organism evidence="3 4">
    <name type="scientific">Deinococcus aerolatus</name>
    <dbReference type="NCBI Taxonomy" id="522487"/>
    <lineage>
        <taxon>Bacteria</taxon>
        <taxon>Thermotogati</taxon>
        <taxon>Deinococcota</taxon>
        <taxon>Deinococci</taxon>
        <taxon>Deinococcales</taxon>
        <taxon>Deinococcaceae</taxon>
        <taxon>Deinococcus</taxon>
    </lineage>
</organism>
<feature type="domain" description="PsbP C-terminal" evidence="2">
    <location>
        <begin position="58"/>
        <end position="197"/>
    </location>
</feature>
<name>A0ABQ2FYR7_9DEIO</name>
<keyword evidence="1" id="KW-0732">Signal</keyword>
<dbReference type="Proteomes" id="UP000639973">
    <property type="component" value="Unassembled WGS sequence"/>
</dbReference>